<keyword evidence="5" id="KW-0378">Hydrolase</keyword>
<evidence type="ECO:0000256" key="4">
    <source>
        <dbReference type="ARBA" id="ARBA00022741"/>
    </source>
</evidence>
<evidence type="ECO:0000256" key="9">
    <source>
        <dbReference type="ARBA" id="ARBA00038901"/>
    </source>
</evidence>
<evidence type="ECO:0000256" key="5">
    <source>
        <dbReference type="ARBA" id="ARBA00022801"/>
    </source>
</evidence>
<feature type="domain" description="Non-canonical purine NTP phosphatase/PRRC1" evidence="12">
    <location>
        <begin position="6"/>
        <end position="169"/>
    </location>
</feature>
<evidence type="ECO:0000313" key="13">
    <source>
        <dbReference type="EMBL" id="KTG09661.1"/>
    </source>
</evidence>
<keyword evidence="7" id="KW-0546">Nucleotide metabolism</keyword>
<gene>
    <name evidence="13" type="ORF">AUR64_08430</name>
</gene>
<keyword evidence="3" id="KW-0479">Metal-binding</keyword>
<evidence type="ECO:0000259" key="12">
    <source>
        <dbReference type="Pfam" id="PF01931"/>
    </source>
</evidence>
<evidence type="ECO:0000256" key="2">
    <source>
        <dbReference type="ARBA" id="ARBA00001946"/>
    </source>
</evidence>
<keyword evidence="14" id="KW-1185">Reference proteome</keyword>
<dbReference type="GO" id="GO:0103023">
    <property type="term" value="F:ITPase activity"/>
    <property type="evidence" value="ECO:0007669"/>
    <property type="project" value="UniProtKB-EC"/>
</dbReference>
<dbReference type="RefSeq" id="WP_058581016.1">
    <property type="nucleotide sequence ID" value="NZ_LOPU01000018.1"/>
</dbReference>
<evidence type="ECO:0000256" key="11">
    <source>
        <dbReference type="ARBA" id="ARBA00048781"/>
    </source>
</evidence>
<dbReference type="Pfam" id="PF01931">
    <property type="entry name" value="NTPase_I-T"/>
    <property type="match status" value="1"/>
</dbReference>
<protein>
    <recommendedName>
        <fullName evidence="9">inosine/xanthosine triphosphatase</fullName>
        <ecNumber evidence="9">3.6.1.73</ecNumber>
    </recommendedName>
</protein>
<dbReference type="GO" id="GO:0000166">
    <property type="term" value="F:nucleotide binding"/>
    <property type="evidence" value="ECO:0007669"/>
    <property type="project" value="UniProtKB-KW"/>
</dbReference>
<dbReference type="PANTHER" id="PTHR34699:SF2">
    <property type="entry name" value="NON-CANONICAL PURINE NTP PHOSPHATASE_PRRC1 DOMAIN-CONTAINING PROTEIN"/>
    <property type="match status" value="1"/>
</dbReference>
<reference evidence="13 14" key="1">
    <citation type="submission" date="2015-12" db="EMBL/GenBank/DDBJ databases">
        <title>Haloprofundus marisrubri gen. nov., sp. nov., an extremely halophilic archaeon isolated from the Discovery deep brine-seawater interface in the Red Sea.</title>
        <authorList>
            <person name="Zhang G."/>
            <person name="Stingl U."/>
            <person name="Rashid M."/>
        </authorList>
    </citation>
    <scope>NUCLEOTIDE SEQUENCE [LARGE SCALE GENOMIC DNA]</scope>
    <source>
        <strain evidence="13 14">SB9</strain>
    </source>
</reference>
<dbReference type="InterPro" id="IPR029001">
    <property type="entry name" value="ITPase-like_fam"/>
</dbReference>
<keyword evidence="4" id="KW-0547">Nucleotide-binding</keyword>
<dbReference type="InterPro" id="IPR050299">
    <property type="entry name" value="YjjX_NTPase"/>
</dbReference>
<dbReference type="OrthoDB" id="52857at2157"/>
<dbReference type="Proteomes" id="UP000054387">
    <property type="component" value="Unassembled WGS sequence"/>
</dbReference>
<comment type="catalytic activity">
    <reaction evidence="10">
        <text>ITP + H2O = IDP + phosphate + H(+)</text>
        <dbReference type="Rhea" id="RHEA:28330"/>
        <dbReference type="ChEBI" id="CHEBI:15377"/>
        <dbReference type="ChEBI" id="CHEBI:15378"/>
        <dbReference type="ChEBI" id="CHEBI:43474"/>
        <dbReference type="ChEBI" id="CHEBI:58280"/>
        <dbReference type="ChEBI" id="CHEBI:61402"/>
        <dbReference type="EC" id="3.6.1.73"/>
    </reaction>
</comment>
<dbReference type="PANTHER" id="PTHR34699">
    <property type="match status" value="1"/>
</dbReference>
<evidence type="ECO:0000256" key="8">
    <source>
        <dbReference type="ARBA" id="ARBA00023211"/>
    </source>
</evidence>
<dbReference type="EMBL" id="LOPU01000018">
    <property type="protein sequence ID" value="KTG09661.1"/>
    <property type="molecule type" value="Genomic_DNA"/>
</dbReference>
<organism evidence="13 14">
    <name type="scientific">Haloprofundus marisrubri</name>
    <dbReference type="NCBI Taxonomy" id="1514971"/>
    <lineage>
        <taxon>Archaea</taxon>
        <taxon>Methanobacteriati</taxon>
        <taxon>Methanobacteriota</taxon>
        <taxon>Stenosarchaea group</taxon>
        <taxon>Halobacteria</taxon>
        <taxon>Halobacteriales</taxon>
        <taxon>Haloferacaceae</taxon>
        <taxon>Haloprofundus</taxon>
    </lineage>
</organism>
<dbReference type="SUPFAM" id="SSF52972">
    <property type="entry name" value="ITPase-like"/>
    <property type="match status" value="1"/>
</dbReference>
<proteinExistence type="predicted"/>
<evidence type="ECO:0000256" key="10">
    <source>
        <dbReference type="ARBA" id="ARBA00048174"/>
    </source>
</evidence>
<dbReference type="InterPro" id="IPR026533">
    <property type="entry name" value="NTPase/PRRC1"/>
</dbReference>
<dbReference type="GO" id="GO:0046872">
    <property type="term" value="F:metal ion binding"/>
    <property type="evidence" value="ECO:0007669"/>
    <property type="project" value="UniProtKB-KW"/>
</dbReference>
<sequence>MRIVVGSANPVKKAAVEAVVGDATVDAIAVPSGVPEQPRGHAETIAGAQTRAWEAFDTGGDESAVYDYGVGLEGGVASFDGADDLYLVMWAAVTDGVRVGRGAGPSVRLPSRVAVRIRNGEELGPVMDDVLGTDDIAKKEGAAGALTGGRIDRETALSTAVAGAFGPFVSELY</sequence>
<keyword evidence="8" id="KW-0464">Manganese</keyword>
<evidence type="ECO:0000256" key="7">
    <source>
        <dbReference type="ARBA" id="ARBA00023080"/>
    </source>
</evidence>
<comment type="cofactor">
    <cofactor evidence="1">
        <name>Mn(2+)</name>
        <dbReference type="ChEBI" id="CHEBI:29035"/>
    </cofactor>
</comment>
<accession>A0A0W1R8H8</accession>
<dbReference type="STRING" id="1514971.AUR64_08430"/>
<keyword evidence="6" id="KW-0460">Magnesium</keyword>
<name>A0A0W1R8H8_9EURY</name>
<comment type="caution">
    <text evidence="13">The sequence shown here is derived from an EMBL/GenBank/DDBJ whole genome shotgun (WGS) entry which is preliminary data.</text>
</comment>
<dbReference type="EC" id="3.6.1.73" evidence="9"/>
<evidence type="ECO:0000256" key="3">
    <source>
        <dbReference type="ARBA" id="ARBA00022723"/>
    </source>
</evidence>
<comment type="cofactor">
    <cofactor evidence="2">
        <name>Mg(2+)</name>
        <dbReference type="ChEBI" id="CHEBI:18420"/>
    </cofactor>
</comment>
<dbReference type="GO" id="GO:0006772">
    <property type="term" value="P:thiamine metabolic process"/>
    <property type="evidence" value="ECO:0007669"/>
    <property type="project" value="TreeGrafter"/>
</dbReference>
<evidence type="ECO:0000313" key="14">
    <source>
        <dbReference type="Proteomes" id="UP000054387"/>
    </source>
</evidence>
<dbReference type="Gene3D" id="3.90.950.10">
    <property type="match status" value="1"/>
</dbReference>
<evidence type="ECO:0000256" key="1">
    <source>
        <dbReference type="ARBA" id="ARBA00001936"/>
    </source>
</evidence>
<comment type="catalytic activity">
    <reaction evidence="11">
        <text>XTP + H2O = XDP + phosphate + H(+)</text>
        <dbReference type="Rhea" id="RHEA:28406"/>
        <dbReference type="ChEBI" id="CHEBI:15377"/>
        <dbReference type="ChEBI" id="CHEBI:15378"/>
        <dbReference type="ChEBI" id="CHEBI:43474"/>
        <dbReference type="ChEBI" id="CHEBI:59884"/>
        <dbReference type="ChEBI" id="CHEBI:61314"/>
        <dbReference type="EC" id="3.6.1.73"/>
    </reaction>
</comment>
<evidence type="ECO:0000256" key="6">
    <source>
        <dbReference type="ARBA" id="ARBA00022842"/>
    </source>
</evidence>
<dbReference type="GO" id="GO:0009117">
    <property type="term" value="P:nucleotide metabolic process"/>
    <property type="evidence" value="ECO:0007669"/>
    <property type="project" value="UniProtKB-KW"/>
</dbReference>
<dbReference type="AlphaFoldDB" id="A0A0W1R8H8"/>